<accession>A0AAV3A2W1</accession>
<dbReference type="PRINTS" id="PR00237">
    <property type="entry name" value="GPCRRHODOPSN"/>
</dbReference>
<dbReference type="InterPro" id="IPR050939">
    <property type="entry name" value="Olfactory_GPCR1"/>
</dbReference>
<dbReference type="PROSITE" id="PS50262">
    <property type="entry name" value="G_PROTEIN_RECEP_F1_2"/>
    <property type="match status" value="1"/>
</dbReference>
<feature type="transmembrane region" description="Helical" evidence="14">
    <location>
        <begin position="195"/>
        <end position="221"/>
    </location>
</feature>
<evidence type="ECO:0000256" key="11">
    <source>
        <dbReference type="ARBA" id="ARBA00023180"/>
    </source>
</evidence>
<feature type="transmembrane region" description="Helical" evidence="14">
    <location>
        <begin position="136"/>
        <end position="158"/>
    </location>
</feature>
<evidence type="ECO:0000313" key="17">
    <source>
        <dbReference type="Proteomes" id="UP001181693"/>
    </source>
</evidence>
<keyword evidence="5 14" id="KW-0552">Olfaction</keyword>
<dbReference type="InterPro" id="IPR000725">
    <property type="entry name" value="Olfact_rcpt"/>
</dbReference>
<keyword evidence="11" id="KW-0325">Glycoprotein</keyword>
<dbReference type="GO" id="GO:0005886">
    <property type="term" value="C:plasma membrane"/>
    <property type="evidence" value="ECO:0007669"/>
    <property type="project" value="UniProtKB-SubCell"/>
</dbReference>
<keyword evidence="12 13" id="KW-0807">Transducer</keyword>
<dbReference type="GO" id="GO:0004984">
    <property type="term" value="F:olfactory receptor activity"/>
    <property type="evidence" value="ECO:0007669"/>
    <property type="project" value="InterPro"/>
</dbReference>
<evidence type="ECO:0000256" key="5">
    <source>
        <dbReference type="ARBA" id="ARBA00022725"/>
    </source>
</evidence>
<evidence type="ECO:0000256" key="8">
    <source>
        <dbReference type="ARBA" id="ARBA00023136"/>
    </source>
</evidence>
<comment type="subcellular location">
    <subcellularLocation>
        <location evidence="1 14">Cell membrane</location>
        <topology evidence="1 14">Multi-pass membrane protein</topology>
    </subcellularLocation>
</comment>
<protein>
    <recommendedName>
        <fullName evidence="14">Olfactory receptor</fullName>
    </recommendedName>
</protein>
<feature type="transmembrane region" description="Helical" evidence="14">
    <location>
        <begin position="54"/>
        <end position="73"/>
    </location>
</feature>
<feature type="transmembrane region" description="Helical" evidence="14">
    <location>
        <begin position="20"/>
        <end position="45"/>
    </location>
</feature>
<keyword evidence="4 13" id="KW-0812">Transmembrane</keyword>
<feature type="transmembrane region" description="Helical" evidence="14">
    <location>
        <begin position="233"/>
        <end position="255"/>
    </location>
</feature>
<dbReference type="PRINTS" id="PR00245">
    <property type="entry name" value="OLFACTORYR"/>
</dbReference>
<evidence type="ECO:0000256" key="9">
    <source>
        <dbReference type="ARBA" id="ARBA00023157"/>
    </source>
</evidence>
<dbReference type="AlphaFoldDB" id="A0AAV3A2W1"/>
<evidence type="ECO:0000256" key="3">
    <source>
        <dbReference type="ARBA" id="ARBA00022606"/>
    </source>
</evidence>
<keyword evidence="6 14" id="KW-1133">Transmembrane helix</keyword>
<evidence type="ECO:0000256" key="10">
    <source>
        <dbReference type="ARBA" id="ARBA00023170"/>
    </source>
</evidence>
<feature type="transmembrane region" description="Helical" evidence="14">
    <location>
        <begin position="267"/>
        <end position="287"/>
    </location>
</feature>
<gene>
    <name evidence="16" type="ORF">GDO54_017491</name>
</gene>
<evidence type="ECO:0000256" key="13">
    <source>
        <dbReference type="RuleBase" id="RU000688"/>
    </source>
</evidence>
<comment type="caution">
    <text evidence="16">The sequence shown here is derived from an EMBL/GenBank/DDBJ whole genome shotgun (WGS) entry which is preliminary data.</text>
</comment>
<evidence type="ECO:0000256" key="12">
    <source>
        <dbReference type="ARBA" id="ARBA00023224"/>
    </source>
</evidence>
<keyword evidence="2 14" id="KW-1003">Cell membrane</keyword>
<evidence type="ECO:0000259" key="15">
    <source>
        <dbReference type="PROSITE" id="PS50262"/>
    </source>
</evidence>
<dbReference type="PANTHER" id="PTHR24242:SF359">
    <property type="entry name" value="ODORANT RECEPTOR-RELATED"/>
    <property type="match status" value="1"/>
</dbReference>
<keyword evidence="3 14" id="KW-0716">Sensory transduction</keyword>
<organism evidence="16 17">
    <name type="scientific">Pyxicephalus adspersus</name>
    <name type="common">African bullfrog</name>
    <dbReference type="NCBI Taxonomy" id="30357"/>
    <lineage>
        <taxon>Eukaryota</taxon>
        <taxon>Metazoa</taxon>
        <taxon>Chordata</taxon>
        <taxon>Craniata</taxon>
        <taxon>Vertebrata</taxon>
        <taxon>Euteleostomi</taxon>
        <taxon>Amphibia</taxon>
        <taxon>Batrachia</taxon>
        <taxon>Anura</taxon>
        <taxon>Neobatrachia</taxon>
        <taxon>Ranoidea</taxon>
        <taxon>Pyxicephalidae</taxon>
        <taxon>Pyxicephalinae</taxon>
        <taxon>Pyxicephalus</taxon>
    </lineage>
</organism>
<comment type="similarity">
    <text evidence="13">Belongs to the G-protein coupled receptor 1 family.</text>
</comment>
<dbReference type="InterPro" id="IPR017452">
    <property type="entry name" value="GPCR_Rhodpsn_7TM"/>
</dbReference>
<evidence type="ECO:0000256" key="1">
    <source>
        <dbReference type="ARBA" id="ARBA00004651"/>
    </source>
</evidence>
<evidence type="ECO:0000256" key="7">
    <source>
        <dbReference type="ARBA" id="ARBA00023040"/>
    </source>
</evidence>
<evidence type="ECO:0000313" key="16">
    <source>
        <dbReference type="EMBL" id="DBA20742.1"/>
    </source>
</evidence>
<evidence type="ECO:0000256" key="2">
    <source>
        <dbReference type="ARBA" id="ARBA00022475"/>
    </source>
</evidence>
<keyword evidence="17" id="KW-1185">Reference proteome</keyword>
<keyword evidence="9" id="KW-1015">Disulfide bond</keyword>
<dbReference type="EMBL" id="DYDO01000007">
    <property type="protein sequence ID" value="DBA20742.1"/>
    <property type="molecule type" value="Genomic_DNA"/>
</dbReference>
<keyword evidence="8 14" id="KW-0472">Membrane</keyword>
<reference evidence="16" key="1">
    <citation type="thesis" date="2020" institute="ProQuest LLC" country="789 East Eisenhower Parkway, Ann Arbor, MI, USA">
        <title>Comparative Genomics and Chromosome Evolution.</title>
        <authorList>
            <person name="Mudd A.B."/>
        </authorList>
    </citation>
    <scope>NUCLEOTIDE SEQUENCE</scope>
    <source>
        <strain evidence="16">1538</strain>
        <tissue evidence="16">Blood</tissue>
    </source>
</reference>
<feature type="domain" description="G-protein coupled receptors family 1 profile" evidence="15">
    <location>
        <begin position="36"/>
        <end position="285"/>
    </location>
</feature>
<dbReference type="InterPro" id="IPR000276">
    <property type="entry name" value="GPCR_Rhodpsn"/>
</dbReference>
<keyword evidence="10 13" id="KW-0675">Receptor</keyword>
<dbReference type="FunFam" id="1.20.1070.10:FF:000001">
    <property type="entry name" value="Olfactory receptor"/>
    <property type="match status" value="1"/>
</dbReference>
<dbReference type="CDD" id="cd13954">
    <property type="entry name" value="7tmA_OR"/>
    <property type="match status" value="1"/>
</dbReference>
<name>A0AAV3A2W1_PYXAD</name>
<dbReference type="SUPFAM" id="SSF81321">
    <property type="entry name" value="Family A G protein-coupled receptor-like"/>
    <property type="match status" value="1"/>
</dbReference>
<proteinExistence type="inferred from homology"/>
<feature type="transmembrane region" description="Helical" evidence="14">
    <location>
        <begin position="93"/>
        <end position="115"/>
    </location>
</feature>
<evidence type="ECO:0000256" key="6">
    <source>
        <dbReference type="ARBA" id="ARBA00022989"/>
    </source>
</evidence>
<dbReference type="Pfam" id="PF13853">
    <property type="entry name" value="7tm_4"/>
    <property type="match status" value="1"/>
</dbReference>
<evidence type="ECO:0000256" key="14">
    <source>
        <dbReference type="RuleBase" id="RU363047"/>
    </source>
</evidence>
<dbReference type="PROSITE" id="PS00237">
    <property type="entry name" value="G_PROTEIN_RECEP_F1_1"/>
    <property type="match status" value="1"/>
</dbReference>
<dbReference type="Gene3D" id="1.20.1070.10">
    <property type="entry name" value="Rhodopsin 7-helix transmembrane proteins"/>
    <property type="match status" value="1"/>
</dbReference>
<dbReference type="PANTHER" id="PTHR24242">
    <property type="entry name" value="G-PROTEIN COUPLED RECEPTOR"/>
    <property type="match status" value="1"/>
</dbReference>
<keyword evidence="7 13" id="KW-0297">G-protein coupled receptor</keyword>
<evidence type="ECO:0000256" key="4">
    <source>
        <dbReference type="ARBA" id="ARBA00022692"/>
    </source>
</evidence>
<sequence length="320" mass="36211">MSFISTFFLVGFSGYPQFQLPIFCVFLLIYIFMVLENTTIVLLVIHDSKLWKPMYIFIGNLSLLEIGYINVTLPNMLFNIITGNQEISFNGCLAQLFLFVFLCAAECYVLATMAYDRYIAICKPLQYTVLMQERSICCLLICSWSAGLCTPVFPIYLLNKQNFCGSNKVDHYFCDSSPLMKLVCGNIKTEELANFLIAAFVLLSSLLVISVSYIYITWTILKISSSSGRQKAFSTCASHLTVVCVFYGSLCSTYMRVAPASNSALDRIVSVLYLVITPLFNPIIYTLRNQDVSHSLQNLLAKHSQNPLTRKHNQNNLTYR</sequence>
<dbReference type="GO" id="GO:0004930">
    <property type="term" value="F:G protein-coupled receptor activity"/>
    <property type="evidence" value="ECO:0007669"/>
    <property type="project" value="UniProtKB-KW"/>
</dbReference>
<dbReference type="Proteomes" id="UP001181693">
    <property type="component" value="Unassembled WGS sequence"/>
</dbReference>